<dbReference type="GO" id="GO:0016020">
    <property type="term" value="C:membrane"/>
    <property type="evidence" value="ECO:0007669"/>
    <property type="project" value="UniProtKB-SubCell"/>
</dbReference>
<keyword evidence="4" id="KW-0597">Phosphoprotein</keyword>
<evidence type="ECO:0000256" key="7">
    <source>
        <dbReference type="ARBA" id="ARBA00022777"/>
    </source>
</evidence>
<evidence type="ECO:0000256" key="3">
    <source>
        <dbReference type="ARBA" id="ARBA00012438"/>
    </source>
</evidence>
<dbReference type="SUPFAM" id="SSF55874">
    <property type="entry name" value="ATPase domain of HSP90 chaperone/DNA topoisomerase II/histidine kinase"/>
    <property type="match status" value="1"/>
</dbReference>
<keyword evidence="9 10" id="KW-0472">Membrane</keyword>
<dbReference type="PATRIC" id="fig|1198232.3.peg.972"/>
<dbReference type="SMART" id="SM00388">
    <property type="entry name" value="HisKA"/>
    <property type="match status" value="1"/>
</dbReference>
<keyword evidence="5" id="KW-0808">Transferase</keyword>
<dbReference type="InterPro" id="IPR003661">
    <property type="entry name" value="HisK_dim/P_dom"/>
</dbReference>
<name>S5TVZ8_9GAMM</name>
<dbReference type="Gene3D" id="3.30.565.10">
    <property type="entry name" value="Histidine kinase-like ATPase, C-terminal domain"/>
    <property type="match status" value="1"/>
</dbReference>
<keyword evidence="8 10" id="KW-1133">Transmembrane helix</keyword>
<dbReference type="eggNOG" id="COG0642">
    <property type="taxonomic scope" value="Bacteria"/>
</dbReference>
<keyword evidence="7 12" id="KW-0418">Kinase</keyword>
<dbReference type="EC" id="2.7.13.3" evidence="3"/>
<dbReference type="EMBL" id="CP005996">
    <property type="protein sequence ID" value="AGS39305.1"/>
    <property type="molecule type" value="Genomic_DNA"/>
</dbReference>
<dbReference type="SUPFAM" id="SSF47384">
    <property type="entry name" value="Homodimeric domain of signal transducing histidine kinase"/>
    <property type="match status" value="1"/>
</dbReference>
<dbReference type="PANTHER" id="PTHR45528:SF9">
    <property type="entry name" value="SENSOR HISTIDINE KINASE YBDK"/>
    <property type="match status" value="1"/>
</dbReference>
<dbReference type="CDD" id="cd00082">
    <property type="entry name" value="HisKA"/>
    <property type="match status" value="1"/>
</dbReference>
<dbReference type="PANTHER" id="PTHR45528">
    <property type="entry name" value="SENSOR HISTIDINE KINASE CPXA"/>
    <property type="match status" value="1"/>
</dbReference>
<feature type="transmembrane region" description="Helical" evidence="10">
    <location>
        <begin position="147"/>
        <end position="169"/>
    </location>
</feature>
<evidence type="ECO:0000256" key="5">
    <source>
        <dbReference type="ARBA" id="ARBA00022679"/>
    </source>
</evidence>
<evidence type="ECO:0000256" key="4">
    <source>
        <dbReference type="ARBA" id="ARBA00022553"/>
    </source>
</evidence>
<evidence type="ECO:0000313" key="13">
    <source>
        <dbReference type="Proteomes" id="UP000015380"/>
    </source>
</evidence>
<evidence type="ECO:0000313" key="12">
    <source>
        <dbReference type="EMBL" id="AGS39305.1"/>
    </source>
</evidence>
<dbReference type="InterPro" id="IPR036097">
    <property type="entry name" value="HisK_dim/P_sf"/>
</dbReference>
<dbReference type="RefSeq" id="WP_020932277.1">
    <property type="nucleotide sequence ID" value="NC_021917.1"/>
</dbReference>
<reference evidence="13" key="2">
    <citation type="journal article" date="2016" name="Environ. Microbiol. Rep.">
        <title>Analysis of defence systems and a conjugative IncP-1 plasmid in the marine polyaromatic hydrocarbons-degrading bacterium Cycloclasticus sp. 78-ME.</title>
        <authorList>
            <person name="Yakimov M.M."/>
            <person name="Crisafi F."/>
            <person name="Messina E."/>
            <person name="Smedile F."/>
            <person name="Lopatina A."/>
            <person name="Denaro R."/>
            <person name="Pieper D.H."/>
            <person name="Golyshin P.N."/>
            <person name="Giuliano L."/>
        </authorList>
    </citation>
    <scope>NUCLEOTIDE SEQUENCE [LARGE SCALE GENOMIC DNA]</scope>
    <source>
        <strain evidence="13">78-ME</strain>
    </source>
</reference>
<keyword evidence="13" id="KW-1185">Reference proteome</keyword>
<feature type="transmembrane region" description="Helical" evidence="10">
    <location>
        <begin position="12"/>
        <end position="30"/>
    </location>
</feature>
<dbReference type="Gene3D" id="6.10.340.10">
    <property type="match status" value="1"/>
</dbReference>
<evidence type="ECO:0000256" key="9">
    <source>
        <dbReference type="ARBA" id="ARBA00023136"/>
    </source>
</evidence>
<sequence length="433" mass="49388">MVNDLRLSLRRYILWSLFSLAAILIILFSIQNSDSFFDGMDGMLKRTMIRVAERAELDTSGSAKILDFYISDQYNELPEKIRSSFKPTDFQPYVLLKNINKPNWFKRPESAQFALLARLPNGDIRYVSQAFEAPPTRQTRPFHINRIIYNILLGLIALASFALALQFLMRSVTKPVEKLQQWAAKLDEKQLDSPIPSFKYKELDALAHIIHNSLQDVRTALYREREFVNHASHELRTPIAVIRSSSELLQRVVAADNIKGNNAIARIDHASKTMADVTETLLWLGRDTHETLPLNAINIKTMIEQISENLMYLLSGKEVIVNCHLENCELILPKTATEIMIGNVIRNAYQHTYCGSVKINLNSQILTVINKEKSSPRAPNYIEKENLDDGYGIGIKLIDKLATKLGWSYHHQVLNNGYQVVLSFCTRQQASDL</sequence>
<dbReference type="KEGG" id="cza:CYCME_0972"/>
<evidence type="ECO:0000256" key="10">
    <source>
        <dbReference type="SAM" id="Phobius"/>
    </source>
</evidence>
<dbReference type="InterPro" id="IPR050398">
    <property type="entry name" value="HssS/ArlS-like"/>
</dbReference>
<evidence type="ECO:0000256" key="8">
    <source>
        <dbReference type="ARBA" id="ARBA00022989"/>
    </source>
</evidence>
<dbReference type="InterPro" id="IPR036890">
    <property type="entry name" value="HATPase_C_sf"/>
</dbReference>
<dbReference type="PROSITE" id="PS50109">
    <property type="entry name" value="HIS_KIN"/>
    <property type="match status" value="1"/>
</dbReference>
<proteinExistence type="predicted"/>
<dbReference type="GO" id="GO:0000155">
    <property type="term" value="F:phosphorelay sensor kinase activity"/>
    <property type="evidence" value="ECO:0007669"/>
    <property type="project" value="InterPro"/>
</dbReference>
<protein>
    <recommendedName>
        <fullName evidence="3">histidine kinase</fullName>
        <ecNumber evidence="3">2.7.13.3</ecNumber>
    </recommendedName>
</protein>
<keyword evidence="6 10" id="KW-0812">Transmembrane</keyword>
<evidence type="ECO:0000256" key="1">
    <source>
        <dbReference type="ARBA" id="ARBA00000085"/>
    </source>
</evidence>
<comment type="catalytic activity">
    <reaction evidence="1">
        <text>ATP + protein L-histidine = ADP + protein N-phospho-L-histidine.</text>
        <dbReference type="EC" id="2.7.13.3"/>
    </reaction>
</comment>
<reference evidence="12 13" key="1">
    <citation type="submission" date="2013-05" db="EMBL/GenBank/DDBJ databases">
        <title>Between feast and famine: a lifestyle of most important marine PAH-degrading bacterium Cycloclasticus sp. 7ME.</title>
        <authorList>
            <person name="Yakimov M.M."/>
            <person name="Messina E."/>
            <person name="Genovese M."/>
            <person name="Denaro R."/>
            <person name="Crisafi F."/>
            <person name="Russo D."/>
            <person name="Cappello S."/>
            <person name="Santisi S."/>
            <person name="Smedile F."/>
            <person name="Golyshina O.V."/>
            <person name="Tran H."/>
            <person name="Pieper D.H."/>
            <person name="Golyshin P.N."/>
            <person name="Giuliano L."/>
        </authorList>
    </citation>
    <scope>NUCLEOTIDE SEQUENCE [LARGE SCALE GENOMIC DNA]</scope>
    <source>
        <strain evidence="12 13">78-ME</strain>
    </source>
</reference>
<evidence type="ECO:0000259" key="11">
    <source>
        <dbReference type="PROSITE" id="PS50109"/>
    </source>
</evidence>
<feature type="domain" description="Histidine kinase" evidence="11">
    <location>
        <begin position="230"/>
        <end position="417"/>
    </location>
</feature>
<accession>S5TVZ8</accession>
<dbReference type="Gene3D" id="1.10.287.130">
    <property type="match status" value="1"/>
</dbReference>
<comment type="subcellular location">
    <subcellularLocation>
        <location evidence="2">Membrane</location>
        <topology evidence="2">Multi-pass membrane protein</topology>
    </subcellularLocation>
</comment>
<dbReference type="HOGENOM" id="CLU_000445_89_37_6"/>
<evidence type="ECO:0000256" key="6">
    <source>
        <dbReference type="ARBA" id="ARBA00022692"/>
    </source>
</evidence>
<dbReference type="Pfam" id="PF00512">
    <property type="entry name" value="HisKA"/>
    <property type="match status" value="1"/>
</dbReference>
<evidence type="ECO:0000256" key="2">
    <source>
        <dbReference type="ARBA" id="ARBA00004141"/>
    </source>
</evidence>
<dbReference type="Proteomes" id="UP000015380">
    <property type="component" value="Chromosome"/>
</dbReference>
<dbReference type="InterPro" id="IPR005467">
    <property type="entry name" value="His_kinase_dom"/>
</dbReference>
<organism evidence="12 13">
    <name type="scientific">Cycloclasticus zancles 78-ME</name>
    <dbReference type="NCBI Taxonomy" id="1198232"/>
    <lineage>
        <taxon>Bacteria</taxon>
        <taxon>Pseudomonadati</taxon>
        <taxon>Pseudomonadota</taxon>
        <taxon>Gammaproteobacteria</taxon>
        <taxon>Thiotrichales</taxon>
        <taxon>Piscirickettsiaceae</taxon>
        <taxon>Cycloclasticus</taxon>
    </lineage>
</organism>
<gene>
    <name evidence="12" type="ORF">CYCME_0972</name>
</gene>
<dbReference type="AlphaFoldDB" id="S5TVZ8"/>